<feature type="compositionally biased region" description="Basic residues" evidence="1">
    <location>
        <begin position="1"/>
        <end position="17"/>
    </location>
</feature>
<protein>
    <submittedName>
        <fullName evidence="2">Uncharacterized protein</fullName>
    </submittedName>
</protein>
<keyword evidence="3" id="KW-1185">Reference proteome</keyword>
<reference evidence="2" key="2">
    <citation type="submission" date="2022-06" db="UniProtKB">
        <authorList>
            <consortium name="EnsemblMetazoa"/>
        </authorList>
    </citation>
    <scope>IDENTIFICATION</scope>
    <source>
        <strain evidence="2">PS312</strain>
    </source>
</reference>
<dbReference type="Proteomes" id="UP000005239">
    <property type="component" value="Unassembled WGS sequence"/>
</dbReference>
<organism evidence="2 3">
    <name type="scientific">Pristionchus pacificus</name>
    <name type="common">Parasitic nematode worm</name>
    <dbReference type="NCBI Taxonomy" id="54126"/>
    <lineage>
        <taxon>Eukaryota</taxon>
        <taxon>Metazoa</taxon>
        <taxon>Ecdysozoa</taxon>
        <taxon>Nematoda</taxon>
        <taxon>Chromadorea</taxon>
        <taxon>Rhabditida</taxon>
        <taxon>Rhabditina</taxon>
        <taxon>Diplogasteromorpha</taxon>
        <taxon>Diplogasteroidea</taxon>
        <taxon>Neodiplogasteridae</taxon>
        <taxon>Pristionchus</taxon>
    </lineage>
</organism>
<accession>A0A2A6CIF1</accession>
<name>A0A2A6CIF1_PRIPA</name>
<accession>A0A8R1YF24</accession>
<sequence length="162" mass="17672">MLTPRHSKGPTSQRHRRDGLDRKGIGGLSEPPSDRLLLPSLDRSWGYGSRSALPRRTAPRATSIAVLRRAPKGKDSPASPTPPSSTRSLPFIASATANDSARGLGHGRADEQLRVAWDRDATALPSPSWSPLRSRVLSFPLRPSSVFDQIHHSRPRLHPSIS</sequence>
<proteinExistence type="predicted"/>
<evidence type="ECO:0000313" key="2">
    <source>
        <dbReference type="EnsemblMetazoa" id="PPA12527.1"/>
    </source>
</evidence>
<dbReference type="EnsemblMetazoa" id="PPA12527.1">
    <property type="protein sequence ID" value="PPA12527.1"/>
    <property type="gene ID" value="WBGene00102081"/>
</dbReference>
<evidence type="ECO:0000256" key="1">
    <source>
        <dbReference type="SAM" id="MobiDB-lite"/>
    </source>
</evidence>
<feature type="compositionally biased region" description="Low complexity" evidence="1">
    <location>
        <begin position="28"/>
        <end position="44"/>
    </location>
</feature>
<feature type="region of interest" description="Disordered" evidence="1">
    <location>
        <begin position="1"/>
        <end position="90"/>
    </location>
</feature>
<reference evidence="3" key="1">
    <citation type="journal article" date="2008" name="Nat. Genet.">
        <title>The Pristionchus pacificus genome provides a unique perspective on nematode lifestyle and parasitism.</title>
        <authorList>
            <person name="Dieterich C."/>
            <person name="Clifton S.W."/>
            <person name="Schuster L.N."/>
            <person name="Chinwalla A."/>
            <person name="Delehaunty K."/>
            <person name="Dinkelacker I."/>
            <person name="Fulton L."/>
            <person name="Fulton R."/>
            <person name="Godfrey J."/>
            <person name="Minx P."/>
            <person name="Mitreva M."/>
            <person name="Roeseler W."/>
            <person name="Tian H."/>
            <person name="Witte H."/>
            <person name="Yang S.P."/>
            <person name="Wilson R.K."/>
            <person name="Sommer R.J."/>
        </authorList>
    </citation>
    <scope>NUCLEOTIDE SEQUENCE [LARGE SCALE GENOMIC DNA]</scope>
    <source>
        <strain evidence="3">PS312</strain>
    </source>
</reference>
<evidence type="ECO:0000313" key="3">
    <source>
        <dbReference type="Proteomes" id="UP000005239"/>
    </source>
</evidence>
<dbReference type="AlphaFoldDB" id="A0A2A6CIF1"/>
<gene>
    <name evidence="2" type="primary">WBGene00102081</name>
</gene>